<dbReference type="Proteomes" id="UP001189624">
    <property type="component" value="Chromosome 1"/>
</dbReference>
<organism evidence="1 2">
    <name type="scientific">Sphenostylis stenocarpa</name>
    <dbReference type="NCBI Taxonomy" id="92480"/>
    <lineage>
        <taxon>Eukaryota</taxon>
        <taxon>Viridiplantae</taxon>
        <taxon>Streptophyta</taxon>
        <taxon>Embryophyta</taxon>
        <taxon>Tracheophyta</taxon>
        <taxon>Spermatophyta</taxon>
        <taxon>Magnoliopsida</taxon>
        <taxon>eudicotyledons</taxon>
        <taxon>Gunneridae</taxon>
        <taxon>Pentapetalae</taxon>
        <taxon>rosids</taxon>
        <taxon>fabids</taxon>
        <taxon>Fabales</taxon>
        <taxon>Fabaceae</taxon>
        <taxon>Papilionoideae</taxon>
        <taxon>50 kb inversion clade</taxon>
        <taxon>NPAAA clade</taxon>
        <taxon>indigoferoid/millettioid clade</taxon>
        <taxon>Phaseoleae</taxon>
        <taxon>Sphenostylis</taxon>
    </lineage>
</organism>
<gene>
    <name evidence="1" type="ORF">AYBTSS11_LOCUS3233</name>
</gene>
<dbReference type="EMBL" id="OY731398">
    <property type="protein sequence ID" value="CAJ1903446.1"/>
    <property type="molecule type" value="Genomic_DNA"/>
</dbReference>
<accession>A0AA86S4R3</accession>
<sequence length="58" mass="6532">MDAARNYGRKKEPILAIAQLNCSLGPIMHHQEPGNLIGLNMRVGQVPLPYNVYWGEKK</sequence>
<dbReference type="Gramene" id="rna-AYBTSS11_LOCUS3233">
    <property type="protein sequence ID" value="CAJ1903446.1"/>
    <property type="gene ID" value="gene-AYBTSS11_LOCUS3233"/>
</dbReference>
<keyword evidence="2" id="KW-1185">Reference proteome</keyword>
<evidence type="ECO:0000313" key="2">
    <source>
        <dbReference type="Proteomes" id="UP001189624"/>
    </source>
</evidence>
<name>A0AA86S4R3_9FABA</name>
<evidence type="ECO:0000313" key="1">
    <source>
        <dbReference type="EMBL" id="CAJ1903446.1"/>
    </source>
</evidence>
<protein>
    <submittedName>
        <fullName evidence="1">Uncharacterized protein</fullName>
    </submittedName>
</protein>
<dbReference type="AlphaFoldDB" id="A0AA86S4R3"/>
<proteinExistence type="predicted"/>
<reference evidence="1" key="1">
    <citation type="submission" date="2023-10" db="EMBL/GenBank/DDBJ databases">
        <authorList>
            <person name="Domelevo Entfellner J.-B."/>
        </authorList>
    </citation>
    <scope>NUCLEOTIDE SEQUENCE</scope>
</reference>